<accession>A0ABX6IHR4</accession>
<evidence type="ECO:0000256" key="7">
    <source>
        <dbReference type="ARBA" id="ARBA00023136"/>
    </source>
</evidence>
<protein>
    <submittedName>
        <fullName evidence="9">Iron chelate uptake ABC transporter family permease subunit</fullName>
    </submittedName>
</protein>
<dbReference type="Gene3D" id="1.10.3470.10">
    <property type="entry name" value="ABC transporter involved in vitamin B12 uptake, BtuC"/>
    <property type="match status" value="1"/>
</dbReference>
<dbReference type="EMBL" id="CP045809">
    <property type="protein sequence ID" value="QHN34676.1"/>
    <property type="molecule type" value="Genomic_DNA"/>
</dbReference>
<dbReference type="PANTHER" id="PTHR30472:SF1">
    <property type="entry name" value="FE(3+) DICITRATE TRANSPORT SYSTEM PERMEASE PROTEIN FECC-RELATED"/>
    <property type="match status" value="1"/>
</dbReference>
<keyword evidence="10" id="KW-1185">Reference proteome</keyword>
<feature type="transmembrane region" description="Helical" evidence="8">
    <location>
        <begin position="227"/>
        <end position="247"/>
    </location>
</feature>
<organism evidence="9 10">
    <name type="scientific">Gordonia pseudamarae</name>
    <dbReference type="NCBI Taxonomy" id="2831662"/>
    <lineage>
        <taxon>Bacteria</taxon>
        <taxon>Bacillati</taxon>
        <taxon>Actinomycetota</taxon>
        <taxon>Actinomycetes</taxon>
        <taxon>Mycobacteriales</taxon>
        <taxon>Gordoniaceae</taxon>
        <taxon>Gordonia</taxon>
    </lineage>
</organism>
<feature type="transmembrane region" description="Helical" evidence="8">
    <location>
        <begin position="344"/>
        <end position="363"/>
    </location>
</feature>
<name>A0ABX6IHR4_9ACTN</name>
<evidence type="ECO:0000256" key="8">
    <source>
        <dbReference type="SAM" id="Phobius"/>
    </source>
</evidence>
<dbReference type="InterPro" id="IPR037294">
    <property type="entry name" value="ABC_BtuC-like"/>
</dbReference>
<feature type="transmembrane region" description="Helical" evidence="8">
    <location>
        <begin position="97"/>
        <end position="115"/>
    </location>
</feature>
<evidence type="ECO:0000256" key="6">
    <source>
        <dbReference type="ARBA" id="ARBA00022989"/>
    </source>
</evidence>
<feature type="transmembrane region" description="Helical" evidence="8">
    <location>
        <begin position="127"/>
        <end position="147"/>
    </location>
</feature>
<evidence type="ECO:0000313" key="9">
    <source>
        <dbReference type="EMBL" id="QHN34676.1"/>
    </source>
</evidence>
<dbReference type="InterPro" id="IPR000522">
    <property type="entry name" value="ABC_transptr_permease_BtuC"/>
</dbReference>
<dbReference type="Proteomes" id="UP001059836">
    <property type="component" value="Chromosome"/>
</dbReference>
<feature type="transmembrane region" description="Helical" evidence="8">
    <location>
        <begin position="41"/>
        <end position="63"/>
    </location>
</feature>
<keyword evidence="5 8" id="KW-0812">Transmembrane</keyword>
<feature type="transmembrane region" description="Helical" evidence="8">
    <location>
        <begin position="153"/>
        <end position="172"/>
    </location>
</feature>
<comment type="similarity">
    <text evidence="2">Belongs to the binding-protein-dependent transport system permease family. FecCD subfamily.</text>
</comment>
<evidence type="ECO:0000256" key="2">
    <source>
        <dbReference type="ARBA" id="ARBA00007935"/>
    </source>
</evidence>
<dbReference type="Pfam" id="PF01032">
    <property type="entry name" value="FecCD"/>
    <property type="match status" value="1"/>
</dbReference>
<evidence type="ECO:0000313" key="10">
    <source>
        <dbReference type="Proteomes" id="UP001059836"/>
    </source>
</evidence>
<keyword evidence="3" id="KW-0813">Transport</keyword>
<feature type="transmembrane region" description="Helical" evidence="8">
    <location>
        <begin position="272"/>
        <end position="299"/>
    </location>
</feature>
<gene>
    <name evidence="9" type="ORF">GII31_06950</name>
</gene>
<dbReference type="PANTHER" id="PTHR30472">
    <property type="entry name" value="FERRIC ENTEROBACTIN TRANSPORT SYSTEM PERMEASE PROTEIN"/>
    <property type="match status" value="1"/>
</dbReference>
<comment type="subcellular location">
    <subcellularLocation>
        <location evidence="1">Cell membrane</location>
        <topology evidence="1">Multi-pass membrane protein</topology>
    </subcellularLocation>
</comment>
<reference evidence="9" key="1">
    <citation type="journal article" date="2021" name="Nat. Microbiol.">
        <title>Cocultivation of an ultrasmall environmental parasitic bacterium with lytic ability against bacteria associated with wastewater foams.</title>
        <authorList>
            <person name="Batinovic S."/>
            <person name="Rose J.J.A."/>
            <person name="Ratcliffe J."/>
            <person name="Seviour R.J."/>
            <person name="Petrovski S."/>
        </authorList>
    </citation>
    <scope>NUCLEOTIDE SEQUENCE</scope>
    <source>
        <strain evidence="9">CON9</strain>
    </source>
</reference>
<proteinExistence type="inferred from homology"/>
<feature type="transmembrane region" description="Helical" evidence="8">
    <location>
        <begin position="184"/>
        <end position="207"/>
    </location>
</feature>
<evidence type="ECO:0000256" key="1">
    <source>
        <dbReference type="ARBA" id="ARBA00004651"/>
    </source>
</evidence>
<keyword evidence="7 8" id="KW-0472">Membrane</keyword>
<keyword evidence="6 8" id="KW-1133">Transmembrane helix</keyword>
<dbReference type="RefSeq" id="WP_213248049.1">
    <property type="nucleotide sequence ID" value="NZ_CP045806.1"/>
</dbReference>
<evidence type="ECO:0000256" key="3">
    <source>
        <dbReference type="ARBA" id="ARBA00022448"/>
    </source>
</evidence>
<sequence>MPTDVTVPGDAPPESPSTAREDALGVVSAYGGNRRSGATYALWWFGLALVVVLLAWLSLFVGARPVSATQVWDALFSYAGSADRDQEVVVGYRIPRALLAIVVGAALGMAGSLIQRLMRNPLGDPQILGVNAGASFAVAIAVGFLGLTSMWSYIWFAFAGAVVAMAIVYGLGSAGRGRMTPVRVTMAGVAVTAVLTGAVRGIGLLNPDAFDALRIWEVGSLVGRNNSVLLAVLPFIVVGGILAMGLARPLDAISMGDDLATAMGVPVRRVRILTIIAVVLLCGAATAAAGPIGFVGLMVPHAVRMIAGVGGWWLTAFSMLGGAALVLVSDVVGRVLVRPDEVPVGIVTAFVGAPILVILVRRLSSGTA</sequence>
<evidence type="ECO:0000256" key="5">
    <source>
        <dbReference type="ARBA" id="ARBA00022692"/>
    </source>
</evidence>
<feature type="transmembrane region" description="Helical" evidence="8">
    <location>
        <begin position="311"/>
        <end position="332"/>
    </location>
</feature>
<dbReference type="CDD" id="cd06550">
    <property type="entry name" value="TM_ABC_iron-siderophores_like"/>
    <property type="match status" value="1"/>
</dbReference>
<dbReference type="SUPFAM" id="SSF81345">
    <property type="entry name" value="ABC transporter involved in vitamin B12 uptake, BtuC"/>
    <property type="match status" value="1"/>
</dbReference>
<evidence type="ECO:0000256" key="4">
    <source>
        <dbReference type="ARBA" id="ARBA00022475"/>
    </source>
</evidence>
<keyword evidence="4" id="KW-1003">Cell membrane</keyword>